<organism evidence="2 3">
    <name type="scientific">Aspergillus versicolor CBS 583.65</name>
    <dbReference type="NCBI Taxonomy" id="1036611"/>
    <lineage>
        <taxon>Eukaryota</taxon>
        <taxon>Fungi</taxon>
        <taxon>Dikarya</taxon>
        <taxon>Ascomycota</taxon>
        <taxon>Pezizomycotina</taxon>
        <taxon>Eurotiomycetes</taxon>
        <taxon>Eurotiomycetidae</taxon>
        <taxon>Eurotiales</taxon>
        <taxon>Aspergillaceae</taxon>
        <taxon>Aspergillus</taxon>
        <taxon>Aspergillus subgen. Nidulantes</taxon>
    </lineage>
</organism>
<reference evidence="3" key="1">
    <citation type="journal article" date="2017" name="Genome Biol.">
        <title>Comparative genomics reveals high biological diversity and specific adaptations in the industrially and medically important fungal genus Aspergillus.</title>
        <authorList>
            <person name="de Vries R.P."/>
            <person name="Riley R."/>
            <person name="Wiebenga A."/>
            <person name="Aguilar-Osorio G."/>
            <person name="Amillis S."/>
            <person name="Uchima C.A."/>
            <person name="Anderluh G."/>
            <person name="Asadollahi M."/>
            <person name="Askin M."/>
            <person name="Barry K."/>
            <person name="Battaglia E."/>
            <person name="Bayram O."/>
            <person name="Benocci T."/>
            <person name="Braus-Stromeyer S.A."/>
            <person name="Caldana C."/>
            <person name="Canovas D."/>
            <person name="Cerqueira G.C."/>
            <person name="Chen F."/>
            <person name="Chen W."/>
            <person name="Choi C."/>
            <person name="Clum A."/>
            <person name="Dos Santos R.A."/>
            <person name="Damasio A.R."/>
            <person name="Diallinas G."/>
            <person name="Emri T."/>
            <person name="Fekete E."/>
            <person name="Flipphi M."/>
            <person name="Freyberg S."/>
            <person name="Gallo A."/>
            <person name="Gournas C."/>
            <person name="Habgood R."/>
            <person name="Hainaut M."/>
            <person name="Harispe M.L."/>
            <person name="Henrissat B."/>
            <person name="Hilden K.S."/>
            <person name="Hope R."/>
            <person name="Hossain A."/>
            <person name="Karabika E."/>
            <person name="Karaffa L."/>
            <person name="Karanyi Z."/>
            <person name="Krasevec N."/>
            <person name="Kuo A."/>
            <person name="Kusch H."/>
            <person name="LaButti K."/>
            <person name="Lagendijk E.L."/>
            <person name="Lapidus A."/>
            <person name="Levasseur A."/>
            <person name="Lindquist E."/>
            <person name="Lipzen A."/>
            <person name="Logrieco A.F."/>
            <person name="MacCabe A."/>
            <person name="Maekelae M.R."/>
            <person name="Malavazi I."/>
            <person name="Melin P."/>
            <person name="Meyer V."/>
            <person name="Mielnichuk N."/>
            <person name="Miskei M."/>
            <person name="Molnar A.P."/>
            <person name="Mule G."/>
            <person name="Ngan C.Y."/>
            <person name="Orejas M."/>
            <person name="Orosz E."/>
            <person name="Ouedraogo J.P."/>
            <person name="Overkamp K.M."/>
            <person name="Park H.-S."/>
            <person name="Perrone G."/>
            <person name="Piumi F."/>
            <person name="Punt P.J."/>
            <person name="Ram A.F."/>
            <person name="Ramon A."/>
            <person name="Rauscher S."/>
            <person name="Record E."/>
            <person name="Riano-Pachon D.M."/>
            <person name="Robert V."/>
            <person name="Roehrig J."/>
            <person name="Ruller R."/>
            <person name="Salamov A."/>
            <person name="Salih N.S."/>
            <person name="Samson R.A."/>
            <person name="Sandor E."/>
            <person name="Sanguinetti M."/>
            <person name="Schuetze T."/>
            <person name="Sepcic K."/>
            <person name="Shelest E."/>
            <person name="Sherlock G."/>
            <person name="Sophianopoulou V."/>
            <person name="Squina F.M."/>
            <person name="Sun H."/>
            <person name="Susca A."/>
            <person name="Todd R.B."/>
            <person name="Tsang A."/>
            <person name="Unkles S.E."/>
            <person name="van de Wiele N."/>
            <person name="van Rossen-Uffink D."/>
            <person name="Oliveira J.V."/>
            <person name="Vesth T.C."/>
            <person name="Visser J."/>
            <person name="Yu J.-H."/>
            <person name="Zhou M."/>
            <person name="Andersen M.R."/>
            <person name="Archer D.B."/>
            <person name="Baker S.E."/>
            <person name="Benoit I."/>
            <person name="Brakhage A.A."/>
            <person name="Braus G.H."/>
            <person name="Fischer R."/>
            <person name="Frisvad J.C."/>
            <person name="Goldman G.H."/>
            <person name="Houbraken J."/>
            <person name="Oakley B."/>
            <person name="Pocsi I."/>
            <person name="Scazzocchio C."/>
            <person name="Seiboth B."/>
            <person name="vanKuyk P.A."/>
            <person name="Wortman J."/>
            <person name="Dyer P.S."/>
            <person name="Grigoriev I.V."/>
        </authorList>
    </citation>
    <scope>NUCLEOTIDE SEQUENCE [LARGE SCALE GENOMIC DNA]</scope>
    <source>
        <strain evidence="3">CBS 583.65</strain>
    </source>
</reference>
<dbReference type="EMBL" id="KV878125">
    <property type="protein sequence ID" value="OJI96444.1"/>
    <property type="molecule type" value="Genomic_DNA"/>
</dbReference>
<keyword evidence="3" id="KW-1185">Reference proteome</keyword>
<gene>
    <name evidence="2" type="ORF">ASPVEDRAFT_238155</name>
</gene>
<feature type="region of interest" description="Disordered" evidence="1">
    <location>
        <begin position="14"/>
        <end position="75"/>
    </location>
</feature>
<evidence type="ECO:0000313" key="3">
    <source>
        <dbReference type="Proteomes" id="UP000184073"/>
    </source>
</evidence>
<feature type="compositionally biased region" description="Polar residues" evidence="1">
    <location>
        <begin position="53"/>
        <end position="63"/>
    </location>
</feature>
<sequence length="110" mass="12401">MLLPPINVEREKYTGCAVQGNTQNKQNTENTQNEVEPKLPLRESHSIPHSLPPSFSRTVSEPSTPAIDNLPRAAMKQRSKSVRFSISDGMTQYFNPTEMTRSVHKSTFDI</sequence>
<feature type="compositionally biased region" description="Basic and acidic residues" evidence="1">
    <location>
        <begin position="35"/>
        <end position="46"/>
    </location>
</feature>
<dbReference type="RefSeq" id="XP_040662207.1">
    <property type="nucleotide sequence ID" value="XM_040809591.1"/>
</dbReference>
<dbReference type="OrthoDB" id="10384060at2759"/>
<dbReference type="GeneID" id="63725102"/>
<feature type="compositionally biased region" description="Low complexity" evidence="1">
    <location>
        <begin position="21"/>
        <end position="34"/>
    </location>
</feature>
<protein>
    <submittedName>
        <fullName evidence="2">Uncharacterized protein</fullName>
    </submittedName>
</protein>
<evidence type="ECO:0000256" key="1">
    <source>
        <dbReference type="SAM" id="MobiDB-lite"/>
    </source>
</evidence>
<dbReference type="VEuPathDB" id="FungiDB:ASPVEDRAFT_238155"/>
<dbReference type="AlphaFoldDB" id="A0A1L9P4S2"/>
<name>A0A1L9P4S2_ASPVE</name>
<evidence type="ECO:0000313" key="2">
    <source>
        <dbReference type="EMBL" id="OJI96444.1"/>
    </source>
</evidence>
<accession>A0A1L9P4S2</accession>
<proteinExistence type="predicted"/>
<dbReference type="Proteomes" id="UP000184073">
    <property type="component" value="Unassembled WGS sequence"/>
</dbReference>